<sequence>MTPKIYFHKIAVLGDSGVGKTALSCINKFSDDYEPTIKDSYRKNIQSSHYDFLLDVLDTPGAEEHLQIREECIKESECFILIYSITSESSFAKIRNLHEEVRRLKTDTLSPVVLVGTKSDQSAERKISTRCGESLAQELNCRFMEISAKYEDVDFVFVSALLILHQQYELEENQSSRKPMAKCVIL</sequence>
<dbReference type="GO" id="GO:0016020">
    <property type="term" value="C:membrane"/>
    <property type="evidence" value="ECO:0007669"/>
    <property type="project" value="InterPro"/>
</dbReference>
<dbReference type="EMBL" id="ML991863">
    <property type="protein sequence ID" value="KAF2229440.1"/>
    <property type="molecule type" value="Genomic_DNA"/>
</dbReference>
<evidence type="ECO:0000256" key="2">
    <source>
        <dbReference type="ARBA" id="ARBA00023134"/>
    </source>
</evidence>
<dbReference type="PRINTS" id="PR00449">
    <property type="entry name" value="RASTRNSFRMNG"/>
</dbReference>
<dbReference type="InterPro" id="IPR001806">
    <property type="entry name" value="Small_GTPase"/>
</dbReference>
<dbReference type="SMART" id="SM00175">
    <property type="entry name" value="RAB"/>
    <property type="match status" value="1"/>
</dbReference>
<dbReference type="Gene3D" id="3.40.50.300">
    <property type="entry name" value="P-loop containing nucleotide triphosphate hydrolases"/>
    <property type="match status" value="1"/>
</dbReference>
<dbReference type="SMART" id="SM00174">
    <property type="entry name" value="RHO"/>
    <property type="match status" value="1"/>
</dbReference>
<accession>A0A6A6GVA9</accession>
<dbReference type="InterPro" id="IPR020849">
    <property type="entry name" value="Small_GTPase_Ras-type"/>
</dbReference>
<dbReference type="InterPro" id="IPR005225">
    <property type="entry name" value="Small_GTP-bd"/>
</dbReference>
<dbReference type="Pfam" id="PF00071">
    <property type="entry name" value="Ras"/>
    <property type="match status" value="1"/>
</dbReference>
<evidence type="ECO:0000313" key="4">
    <source>
        <dbReference type="Proteomes" id="UP000800092"/>
    </source>
</evidence>
<dbReference type="InterPro" id="IPR027417">
    <property type="entry name" value="P-loop_NTPase"/>
</dbReference>
<gene>
    <name evidence="3" type="ORF">EV356DRAFT_475366</name>
</gene>
<dbReference type="PANTHER" id="PTHR24070">
    <property type="entry name" value="RAS, DI-RAS, AND RHEB FAMILY MEMBERS OF SMALL GTPASE SUPERFAMILY"/>
    <property type="match status" value="1"/>
</dbReference>
<proteinExistence type="predicted"/>
<evidence type="ECO:0000313" key="3">
    <source>
        <dbReference type="EMBL" id="KAF2229440.1"/>
    </source>
</evidence>
<keyword evidence="2" id="KW-0342">GTP-binding</keyword>
<keyword evidence="4" id="KW-1185">Reference proteome</keyword>
<dbReference type="Proteomes" id="UP000800092">
    <property type="component" value="Unassembled WGS sequence"/>
</dbReference>
<dbReference type="GO" id="GO:0005525">
    <property type="term" value="F:GTP binding"/>
    <property type="evidence" value="ECO:0007669"/>
    <property type="project" value="UniProtKB-KW"/>
</dbReference>
<dbReference type="PROSITE" id="PS51419">
    <property type="entry name" value="RAB"/>
    <property type="match status" value="1"/>
</dbReference>
<organism evidence="3 4">
    <name type="scientific">Viridothelium virens</name>
    <name type="common">Speckled blister lichen</name>
    <name type="synonym">Trypethelium virens</name>
    <dbReference type="NCBI Taxonomy" id="1048519"/>
    <lineage>
        <taxon>Eukaryota</taxon>
        <taxon>Fungi</taxon>
        <taxon>Dikarya</taxon>
        <taxon>Ascomycota</taxon>
        <taxon>Pezizomycotina</taxon>
        <taxon>Dothideomycetes</taxon>
        <taxon>Dothideomycetes incertae sedis</taxon>
        <taxon>Trypetheliales</taxon>
        <taxon>Trypetheliaceae</taxon>
        <taxon>Viridothelium</taxon>
    </lineage>
</organism>
<reference evidence="3" key="1">
    <citation type="journal article" date="2020" name="Stud. Mycol.">
        <title>101 Dothideomycetes genomes: a test case for predicting lifestyles and emergence of pathogens.</title>
        <authorList>
            <person name="Haridas S."/>
            <person name="Albert R."/>
            <person name="Binder M."/>
            <person name="Bloem J."/>
            <person name="Labutti K."/>
            <person name="Salamov A."/>
            <person name="Andreopoulos B."/>
            <person name="Baker S."/>
            <person name="Barry K."/>
            <person name="Bills G."/>
            <person name="Bluhm B."/>
            <person name="Cannon C."/>
            <person name="Castanera R."/>
            <person name="Culley D."/>
            <person name="Daum C."/>
            <person name="Ezra D."/>
            <person name="Gonzalez J."/>
            <person name="Henrissat B."/>
            <person name="Kuo A."/>
            <person name="Liang C."/>
            <person name="Lipzen A."/>
            <person name="Lutzoni F."/>
            <person name="Magnuson J."/>
            <person name="Mondo S."/>
            <person name="Nolan M."/>
            <person name="Ohm R."/>
            <person name="Pangilinan J."/>
            <person name="Park H.-J."/>
            <person name="Ramirez L."/>
            <person name="Alfaro M."/>
            <person name="Sun H."/>
            <person name="Tritt A."/>
            <person name="Yoshinaga Y."/>
            <person name="Zwiers L.-H."/>
            <person name="Turgeon B."/>
            <person name="Goodwin S."/>
            <person name="Spatafora J."/>
            <person name="Crous P."/>
            <person name="Grigoriev I."/>
        </authorList>
    </citation>
    <scope>NUCLEOTIDE SEQUENCE</scope>
    <source>
        <strain evidence="3">Tuck. ex Michener</strain>
    </source>
</reference>
<dbReference type="GO" id="GO:0003924">
    <property type="term" value="F:GTPase activity"/>
    <property type="evidence" value="ECO:0007669"/>
    <property type="project" value="InterPro"/>
</dbReference>
<dbReference type="OrthoDB" id="5976022at2759"/>
<name>A0A6A6GVA9_VIRVR</name>
<dbReference type="SUPFAM" id="SSF52540">
    <property type="entry name" value="P-loop containing nucleoside triphosphate hydrolases"/>
    <property type="match status" value="1"/>
</dbReference>
<dbReference type="AlphaFoldDB" id="A0A6A6GVA9"/>
<dbReference type="GO" id="GO:0007165">
    <property type="term" value="P:signal transduction"/>
    <property type="evidence" value="ECO:0007669"/>
    <property type="project" value="InterPro"/>
</dbReference>
<dbReference type="PROSITE" id="PS51421">
    <property type="entry name" value="RAS"/>
    <property type="match status" value="1"/>
</dbReference>
<dbReference type="NCBIfam" id="TIGR00231">
    <property type="entry name" value="small_GTP"/>
    <property type="match status" value="1"/>
</dbReference>
<evidence type="ECO:0000256" key="1">
    <source>
        <dbReference type="ARBA" id="ARBA00022741"/>
    </source>
</evidence>
<keyword evidence="1" id="KW-0547">Nucleotide-binding</keyword>
<protein>
    <submittedName>
        <fullName evidence="3">Ras-domain-containing protein</fullName>
    </submittedName>
</protein>
<dbReference type="SMART" id="SM00173">
    <property type="entry name" value="RAS"/>
    <property type="match status" value="1"/>
</dbReference>